<dbReference type="GO" id="GO:0005886">
    <property type="term" value="C:plasma membrane"/>
    <property type="evidence" value="ECO:0007669"/>
    <property type="project" value="TreeGrafter"/>
</dbReference>
<dbReference type="InterPro" id="IPR003660">
    <property type="entry name" value="HAMP_dom"/>
</dbReference>
<evidence type="ECO:0000256" key="7">
    <source>
        <dbReference type="ARBA" id="ARBA00022777"/>
    </source>
</evidence>
<evidence type="ECO:0000256" key="2">
    <source>
        <dbReference type="ARBA" id="ARBA00004370"/>
    </source>
</evidence>
<keyword evidence="4" id="KW-0597">Phosphoprotein</keyword>
<protein>
    <recommendedName>
        <fullName evidence="3">histidine kinase</fullName>
        <ecNumber evidence="3">2.7.13.3</ecNumber>
    </recommendedName>
</protein>
<keyword evidence="9" id="KW-0902">Two-component regulatory system</keyword>
<evidence type="ECO:0000256" key="5">
    <source>
        <dbReference type="ARBA" id="ARBA00022679"/>
    </source>
</evidence>
<keyword evidence="11" id="KW-0472">Membrane</keyword>
<dbReference type="PROSITE" id="PS50109">
    <property type="entry name" value="HIS_KIN"/>
    <property type="match status" value="1"/>
</dbReference>
<sequence length="921" mass="100114">MSALLNKSAASHSGRSTIRTRVLAIAFIPSLVFLLTGVVLTVYLVFDAIQTRSFSTKVHEAARPAGVLFANVREERRLTLQELAMTRSLRVELTEQRKRTDSAASGMADDLQSIAEDAPDNVRQHIRDAEERISRLGEFRRDVDAGNVSLQEAYDFYNGIIDSYVLGLNGVAQETPSAETAYKRMVAMPLFVSADAMSRGDALAAAGIAGGGLTEQEFRTYIGQVGAYHSTLQQSVPDMIPSVREKYEALVSGDAWKTLTSVENAFLRGNTTDLPVAEPAWRAAAAEVGATLWNLYVEQSTVATDLALDEADSTLYTSIIAGAAIIAAALAVFLLAWRLSDRLVKRLVALREATLDVAEERMPRIVERLRKGEQVDLATEVSYLDHGDDEIGQVAEAFNQAQRTAIAAAVDEAKTREGTQKVFLNIAHRSQVIVHRQLSALDAAERKQEDPDQLDLLFKLDHLSTRARRNAENLIILGGEQPGRQFRNPVPVGDIVRGAIAETEDYKRVSMGKLPGSAVAGPAVSDLVHLLAELIDNATSFSPPQSRVEVRGELVGRGAVIEIEDQGIGMEPEELDRLNEMLRNPPDFSFMALSEEPRLGLFVVARLAAKHGLTVTLRDSAYGGTRAIVLVRADLLSDVPGDEDVTTPPETAREPQSDSPVAPVSRRPRALPRRNGSEKVNGANATTVTTTLEPTFTDDPGTATVRRAPVSPPSEPKQLPAGGGDHLDRPELPRRRRRGEEEPENPAGDHSENTVEAVQGELLEEDVLEWTPDSSRSVGRHAEEDAESEPTRYVPKLPRELPRAARPAGESRPRHQARPAHERPVQPGGPESARPVSATPPAEGGLDGERPPLPRRRKQQNLAPQLMDDTSTLDRVGGGDVAGNEDAGDTSPEQARSRLSAFQQGTRRARQHQPGPDDSGD</sequence>
<comment type="subcellular location">
    <subcellularLocation>
        <location evidence="2">Membrane</location>
    </subcellularLocation>
</comment>
<dbReference type="EC" id="2.7.13.3" evidence="3"/>
<evidence type="ECO:0000256" key="1">
    <source>
        <dbReference type="ARBA" id="ARBA00000085"/>
    </source>
</evidence>
<evidence type="ECO:0000256" key="10">
    <source>
        <dbReference type="SAM" id="MobiDB-lite"/>
    </source>
</evidence>
<evidence type="ECO:0000259" key="12">
    <source>
        <dbReference type="PROSITE" id="PS50109"/>
    </source>
</evidence>
<keyword evidence="5" id="KW-0808">Transferase</keyword>
<keyword evidence="7 14" id="KW-0418">Kinase</keyword>
<dbReference type="PANTHER" id="PTHR45436">
    <property type="entry name" value="SENSOR HISTIDINE KINASE YKOH"/>
    <property type="match status" value="1"/>
</dbReference>
<name>H5XE00_9PSEU</name>
<evidence type="ECO:0000313" key="15">
    <source>
        <dbReference type="Proteomes" id="UP000002791"/>
    </source>
</evidence>
<dbReference type="OrthoDB" id="3502710at2"/>
<evidence type="ECO:0000256" key="4">
    <source>
        <dbReference type="ARBA" id="ARBA00022553"/>
    </source>
</evidence>
<evidence type="ECO:0000256" key="9">
    <source>
        <dbReference type="ARBA" id="ARBA00023012"/>
    </source>
</evidence>
<feature type="region of interest" description="Disordered" evidence="10">
    <location>
        <begin position="639"/>
        <end position="921"/>
    </location>
</feature>
<dbReference type="SUPFAM" id="SSF55874">
    <property type="entry name" value="ATPase domain of HSP90 chaperone/DNA topoisomerase II/histidine kinase"/>
    <property type="match status" value="1"/>
</dbReference>
<dbReference type="GO" id="GO:0000160">
    <property type="term" value="P:phosphorelay signal transduction system"/>
    <property type="evidence" value="ECO:0007669"/>
    <property type="project" value="UniProtKB-KW"/>
</dbReference>
<dbReference type="RefSeq" id="WP_005452937.1">
    <property type="nucleotide sequence ID" value="NZ_CM001440.1"/>
</dbReference>
<evidence type="ECO:0000256" key="3">
    <source>
        <dbReference type="ARBA" id="ARBA00012438"/>
    </source>
</evidence>
<dbReference type="STRING" id="882082.SaccyDRAFT_0296"/>
<keyword evidence="8 11" id="KW-1133">Transmembrane helix</keyword>
<reference evidence="14 15" key="1">
    <citation type="submission" date="2011-11" db="EMBL/GenBank/DDBJ databases">
        <title>The Noncontiguous Finished sequence of Saccharomonospora cyanea NA-134.</title>
        <authorList>
            <consortium name="US DOE Joint Genome Institute"/>
            <person name="Lucas S."/>
            <person name="Han J."/>
            <person name="Lapidus A."/>
            <person name="Cheng J.-F."/>
            <person name="Goodwin L."/>
            <person name="Pitluck S."/>
            <person name="Peters L."/>
            <person name="Ovchinnikova G."/>
            <person name="Lu M."/>
            <person name="Detter J.C."/>
            <person name="Han C."/>
            <person name="Tapia R."/>
            <person name="Land M."/>
            <person name="Hauser L."/>
            <person name="Kyrpides N."/>
            <person name="Ivanova N."/>
            <person name="Pagani I."/>
            <person name="Brambilla E.-M."/>
            <person name="Klenk H.-P."/>
            <person name="Woyke T."/>
        </authorList>
    </citation>
    <scope>NUCLEOTIDE SEQUENCE [LARGE SCALE GENOMIC DNA]</scope>
    <source>
        <strain evidence="14 15">NA-134</strain>
    </source>
</reference>
<evidence type="ECO:0000313" key="14">
    <source>
        <dbReference type="EMBL" id="EHR59231.1"/>
    </source>
</evidence>
<dbReference type="InterPro" id="IPR036890">
    <property type="entry name" value="HATPase_C_sf"/>
</dbReference>
<dbReference type="InterPro" id="IPR003594">
    <property type="entry name" value="HATPase_dom"/>
</dbReference>
<dbReference type="Pfam" id="PF02518">
    <property type="entry name" value="HATPase_c"/>
    <property type="match status" value="1"/>
</dbReference>
<feature type="compositionally biased region" description="Basic and acidic residues" evidence="10">
    <location>
        <begin position="797"/>
        <end position="824"/>
    </location>
</feature>
<feature type="domain" description="HAMP" evidence="13">
    <location>
        <begin position="341"/>
        <end position="410"/>
    </location>
</feature>
<evidence type="ECO:0000256" key="8">
    <source>
        <dbReference type="ARBA" id="ARBA00022989"/>
    </source>
</evidence>
<dbReference type="Proteomes" id="UP000002791">
    <property type="component" value="Chromosome"/>
</dbReference>
<dbReference type="EMBL" id="CM001440">
    <property type="protein sequence ID" value="EHR59231.1"/>
    <property type="molecule type" value="Genomic_DNA"/>
</dbReference>
<dbReference type="GO" id="GO:0004673">
    <property type="term" value="F:protein histidine kinase activity"/>
    <property type="evidence" value="ECO:0007669"/>
    <property type="project" value="UniProtKB-EC"/>
</dbReference>
<dbReference type="HOGENOM" id="CLU_002554_2_1_11"/>
<dbReference type="SMART" id="SM00387">
    <property type="entry name" value="HATPase_c"/>
    <property type="match status" value="1"/>
</dbReference>
<dbReference type="AlphaFoldDB" id="H5XE00"/>
<feature type="compositionally biased region" description="Low complexity" evidence="10">
    <location>
        <begin position="686"/>
        <end position="697"/>
    </location>
</feature>
<dbReference type="InterPro" id="IPR050428">
    <property type="entry name" value="TCS_sensor_his_kinase"/>
</dbReference>
<dbReference type="InterPro" id="IPR005467">
    <property type="entry name" value="His_kinase_dom"/>
</dbReference>
<feature type="transmembrane region" description="Helical" evidence="11">
    <location>
        <begin position="21"/>
        <end position="46"/>
    </location>
</feature>
<organism evidence="14 15">
    <name type="scientific">Saccharomonospora cyanea NA-134</name>
    <dbReference type="NCBI Taxonomy" id="882082"/>
    <lineage>
        <taxon>Bacteria</taxon>
        <taxon>Bacillati</taxon>
        <taxon>Actinomycetota</taxon>
        <taxon>Actinomycetes</taxon>
        <taxon>Pseudonocardiales</taxon>
        <taxon>Pseudonocardiaceae</taxon>
        <taxon>Saccharomonospora</taxon>
    </lineage>
</organism>
<dbReference type="InterPro" id="IPR013587">
    <property type="entry name" value="Nitrate/nitrite_sensing"/>
</dbReference>
<evidence type="ECO:0000256" key="6">
    <source>
        <dbReference type="ARBA" id="ARBA00022692"/>
    </source>
</evidence>
<evidence type="ECO:0000256" key="11">
    <source>
        <dbReference type="SAM" id="Phobius"/>
    </source>
</evidence>
<dbReference type="Gene3D" id="6.10.340.10">
    <property type="match status" value="1"/>
</dbReference>
<evidence type="ECO:0000259" key="13">
    <source>
        <dbReference type="PROSITE" id="PS50885"/>
    </source>
</evidence>
<keyword evidence="6 11" id="KW-0812">Transmembrane</keyword>
<dbReference type="Pfam" id="PF08376">
    <property type="entry name" value="NIT"/>
    <property type="match status" value="1"/>
</dbReference>
<feature type="domain" description="Histidine kinase" evidence="12">
    <location>
        <begin position="527"/>
        <end position="635"/>
    </location>
</feature>
<proteinExistence type="predicted"/>
<keyword evidence="15" id="KW-1185">Reference proteome</keyword>
<dbReference type="PANTHER" id="PTHR45436:SF5">
    <property type="entry name" value="SENSOR HISTIDINE KINASE TRCS"/>
    <property type="match status" value="1"/>
</dbReference>
<gene>
    <name evidence="14" type="ORF">SaccyDRAFT_0296</name>
</gene>
<dbReference type="PROSITE" id="PS50885">
    <property type="entry name" value="HAMP"/>
    <property type="match status" value="1"/>
</dbReference>
<dbReference type="Gene3D" id="3.30.565.10">
    <property type="entry name" value="Histidine kinase-like ATPase, C-terminal domain"/>
    <property type="match status" value="1"/>
</dbReference>
<dbReference type="eggNOG" id="COG0642">
    <property type="taxonomic scope" value="Bacteria"/>
</dbReference>
<comment type="catalytic activity">
    <reaction evidence="1">
        <text>ATP + protein L-histidine = ADP + protein N-phospho-L-histidine.</text>
        <dbReference type="EC" id="2.7.13.3"/>
    </reaction>
</comment>
<accession>H5XE00</accession>
<feature type="transmembrane region" description="Helical" evidence="11">
    <location>
        <begin position="315"/>
        <end position="337"/>
    </location>
</feature>